<gene>
    <name evidence="3" type="ORF">ENE75_16080</name>
</gene>
<evidence type="ECO:0000256" key="1">
    <source>
        <dbReference type="ARBA" id="ARBA00009477"/>
    </source>
</evidence>
<comment type="similarity">
    <text evidence="1">Belongs to the membrane fusion protein (MFP) (TC 8.A.1) family.</text>
</comment>
<evidence type="ECO:0000313" key="4">
    <source>
        <dbReference type="Proteomes" id="UP000288178"/>
    </source>
</evidence>
<dbReference type="PANTHER" id="PTHR30469">
    <property type="entry name" value="MULTIDRUG RESISTANCE PROTEIN MDTA"/>
    <property type="match status" value="1"/>
</dbReference>
<dbReference type="Gene3D" id="2.40.420.20">
    <property type="match status" value="1"/>
</dbReference>
<dbReference type="AlphaFoldDB" id="A0A3S2UP13"/>
<feature type="coiled-coil region" evidence="2">
    <location>
        <begin position="170"/>
        <end position="197"/>
    </location>
</feature>
<evidence type="ECO:0000313" key="3">
    <source>
        <dbReference type="EMBL" id="RVT50515.1"/>
    </source>
</evidence>
<dbReference type="InterPro" id="IPR006143">
    <property type="entry name" value="RND_pump_MFP"/>
</dbReference>
<dbReference type="EMBL" id="SACT01000005">
    <property type="protein sequence ID" value="RVT50515.1"/>
    <property type="molecule type" value="Genomic_DNA"/>
</dbReference>
<comment type="caution">
    <text evidence="3">The sequence shown here is derived from an EMBL/GenBank/DDBJ whole genome shotgun (WGS) entry which is preliminary data.</text>
</comment>
<sequence>MKASSIGTRRLALIGLGILLVAAMSYVVMRSGPLAPTRVTVVQAAEGQITPQLFGIGTVEARRSYLIGPTTAGRVRSVTVDVGDTVKTGQPVAEMDPVDLDERTAALDASVARAGSAMAAAEAQRRDAQARRELAAVNARRYVELGRQNFISTGAVEARLQEEASADALVNTADANLAAARQDQQRLAAERAGLRQQRANVRLLAPADGVVTSRDAEPGSTVVAGQAVLRVIEPSSLWVKVRLDQARSGGLAVGLPAQIVLRSSQGRPFPGKVARVEALSDSVTEERVAQIGFDQVPAGLSVGELAEVTLSLPATAKTVLLPNAAIKRRQAQTGVWVIDAGTLRFTPVRIGQAGLDGQIQVLDGVNPGMTVVVHSEKEIGERSRITVVDALTGRQP</sequence>
<dbReference type="GO" id="GO:1990281">
    <property type="term" value="C:efflux pump complex"/>
    <property type="evidence" value="ECO:0007669"/>
    <property type="project" value="TreeGrafter"/>
</dbReference>
<accession>A0A3S2UP13</accession>
<name>A0A3S2UP13_9BURK</name>
<dbReference type="NCBIfam" id="TIGR01730">
    <property type="entry name" value="RND_mfp"/>
    <property type="match status" value="1"/>
</dbReference>
<feature type="coiled-coil region" evidence="2">
    <location>
        <begin position="111"/>
        <end position="140"/>
    </location>
</feature>
<dbReference type="Gene3D" id="2.40.30.170">
    <property type="match status" value="1"/>
</dbReference>
<reference evidence="3 4" key="1">
    <citation type="submission" date="2019-01" db="EMBL/GenBank/DDBJ databases">
        <authorList>
            <person name="Chen W.-M."/>
        </authorList>
    </citation>
    <scope>NUCLEOTIDE SEQUENCE [LARGE SCALE GENOMIC DNA]</scope>
    <source>
        <strain evidence="3 4">ICH-3</strain>
    </source>
</reference>
<dbReference type="OrthoDB" id="9806939at2"/>
<organism evidence="3 4">
    <name type="scientific">Rubrivivax albus</name>
    <dbReference type="NCBI Taxonomy" id="2499835"/>
    <lineage>
        <taxon>Bacteria</taxon>
        <taxon>Pseudomonadati</taxon>
        <taxon>Pseudomonadota</taxon>
        <taxon>Betaproteobacteria</taxon>
        <taxon>Burkholderiales</taxon>
        <taxon>Sphaerotilaceae</taxon>
        <taxon>Rubrivivax</taxon>
    </lineage>
</organism>
<keyword evidence="2" id="KW-0175">Coiled coil</keyword>
<dbReference type="Gene3D" id="2.40.50.100">
    <property type="match status" value="1"/>
</dbReference>
<protein>
    <submittedName>
        <fullName evidence="3">Efflux RND transporter periplasmic adaptor subunit</fullName>
    </submittedName>
</protein>
<keyword evidence="4" id="KW-1185">Reference proteome</keyword>
<dbReference type="Proteomes" id="UP000288178">
    <property type="component" value="Unassembled WGS sequence"/>
</dbReference>
<dbReference type="RefSeq" id="WP_128199340.1">
    <property type="nucleotide sequence ID" value="NZ_SACT01000005.1"/>
</dbReference>
<proteinExistence type="inferred from homology"/>
<dbReference type="SUPFAM" id="SSF111369">
    <property type="entry name" value="HlyD-like secretion proteins"/>
    <property type="match status" value="1"/>
</dbReference>
<evidence type="ECO:0000256" key="2">
    <source>
        <dbReference type="SAM" id="Coils"/>
    </source>
</evidence>
<dbReference type="GO" id="GO:0015562">
    <property type="term" value="F:efflux transmembrane transporter activity"/>
    <property type="evidence" value="ECO:0007669"/>
    <property type="project" value="TreeGrafter"/>
</dbReference>